<dbReference type="Proteomes" id="UP000471640">
    <property type="component" value="Unassembled WGS sequence"/>
</dbReference>
<protein>
    <submittedName>
        <fullName evidence="1">Uncharacterized protein</fullName>
    </submittedName>
</protein>
<dbReference type="EMBL" id="JAAIJR010000196">
    <property type="protein sequence ID" value="NEX23390.1"/>
    <property type="molecule type" value="Genomic_DNA"/>
</dbReference>
<name>A0A6P1E0R7_9GAMM</name>
<evidence type="ECO:0000313" key="2">
    <source>
        <dbReference type="Proteomes" id="UP000471640"/>
    </source>
</evidence>
<gene>
    <name evidence="1" type="ORF">G3480_24370</name>
</gene>
<proteinExistence type="predicted"/>
<keyword evidence="2" id="KW-1185">Reference proteome</keyword>
<organism evidence="1 2">
    <name type="scientific">Thiorhodococcus mannitoliphagus</name>
    <dbReference type="NCBI Taxonomy" id="329406"/>
    <lineage>
        <taxon>Bacteria</taxon>
        <taxon>Pseudomonadati</taxon>
        <taxon>Pseudomonadota</taxon>
        <taxon>Gammaproteobacteria</taxon>
        <taxon>Chromatiales</taxon>
        <taxon>Chromatiaceae</taxon>
        <taxon>Thiorhodococcus</taxon>
    </lineage>
</organism>
<evidence type="ECO:0000313" key="1">
    <source>
        <dbReference type="EMBL" id="NEX23390.1"/>
    </source>
</evidence>
<accession>A0A6P1E0R7</accession>
<dbReference type="AlphaFoldDB" id="A0A6P1E0R7"/>
<dbReference type="RefSeq" id="WP_164656823.1">
    <property type="nucleotide sequence ID" value="NZ_JAAIJR010000196.1"/>
</dbReference>
<reference evidence="1 2" key="2">
    <citation type="submission" date="2020-02" db="EMBL/GenBank/DDBJ databases">
        <title>Genome sequences of Thiorhodococcus mannitoliphagus and Thiorhodococcus minor, purple sulfur photosynthetic bacteria in the gammaproteobacterial family, Chromatiaceae.</title>
        <authorList>
            <person name="Aviles F.A."/>
            <person name="Meyer T.E."/>
            <person name="Kyndt J.A."/>
        </authorList>
    </citation>
    <scope>NUCLEOTIDE SEQUENCE [LARGE SCALE GENOMIC DNA]</scope>
    <source>
        <strain evidence="1 2">DSM 18266</strain>
    </source>
</reference>
<comment type="caution">
    <text evidence="1">The sequence shown here is derived from an EMBL/GenBank/DDBJ whole genome shotgun (WGS) entry which is preliminary data.</text>
</comment>
<sequence length="135" mass="15805">MPRQHENLSSRELLAQIGLSEEDRTDLLDDEPLEDLREHYQALTRRHDFAPSDLVTWKPGLRNHRVPRYQQPVVVIEVLPESIHDQDREAGSTYFREPLDLVLGLIGDEDPGRGELVTFHFDSRRFQPWTEEHNA</sequence>
<reference evidence="2" key="1">
    <citation type="journal article" date="2020" name="Microbiol. Resour. Announc.">
        <title>Draft Genome Sequences of Thiorhodococcus mannitoliphagus and Thiorhodococcus minor, Purple Sulfur Photosynthetic Bacteria in the Gammaproteobacterial Family Chromatiaceae.</title>
        <authorList>
            <person name="Aviles F.A."/>
            <person name="Meyer T.E."/>
            <person name="Kyndt J.A."/>
        </authorList>
    </citation>
    <scope>NUCLEOTIDE SEQUENCE [LARGE SCALE GENOMIC DNA]</scope>
    <source>
        <strain evidence="2">DSM 18266</strain>
    </source>
</reference>